<name>A0A291GBM9_9RHOB</name>
<dbReference type="InterPro" id="IPR036378">
    <property type="entry name" value="FAS1_dom_sf"/>
</dbReference>
<dbReference type="Gene3D" id="2.30.180.10">
    <property type="entry name" value="FAS1 domain"/>
    <property type="match status" value="1"/>
</dbReference>
<dbReference type="EMBL" id="CP022196">
    <property type="protein sequence ID" value="ATG47460.1"/>
    <property type="molecule type" value="Genomic_DNA"/>
</dbReference>
<proteinExistence type="predicted"/>
<feature type="chain" id="PRO_5012538857" description="FAS1 domain-containing protein" evidence="1">
    <location>
        <begin position="30"/>
        <end position="166"/>
    </location>
</feature>
<gene>
    <name evidence="3" type="ORF">CEW89_07675</name>
</gene>
<sequence>MPTPKRTFAATLTALSLGLSLGFSAPAFADDIVDTAVAAGDFTTLATALTEAGLVETLKGDGPFTVFAPTDAAFAALPEGTLETLLMPENKDKLVQILTYHVVPGKVMSGDVVKLDSATTVEGGDVMIKTMEGKVMINDATVIAADVAADNGVIHVIDKVILPSDM</sequence>
<reference evidence="3 4" key="1">
    <citation type="submission" date="2017-06" db="EMBL/GenBank/DDBJ databases">
        <title>Celeribacter sp. TSPH2 complete genome sequence.</title>
        <authorList>
            <person name="Woo J.-H."/>
            <person name="Kim H.-S."/>
        </authorList>
    </citation>
    <scope>NUCLEOTIDE SEQUENCE [LARGE SCALE GENOMIC DNA]</scope>
    <source>
        <strain evidence="3 4">TSPH2</strain>
    </source>
</reference>
<dbReference type="KEGG" id="ceh:CEW89_07675"/>
<dbReference type="AlphaFoldDB" id="A0A291GBM9"/>
<dbReference type="Proteomes" id="UP000217935">
    <property type="component" value="Chromosome"/>
</dbReference>
<evidence type="ECO:0000259" key="2">
    <source>
        <dbReference type="PROSITE" id="PS50213"/>
    </source>
</evidence>
<accession>A0A291GBM9</accession>
<dbReference type="Pfam" id="PF02469">
    <property type="entry name" value="Fasciclin"/>
    <property type="match status" value="1"/>
</dbReference>
<evidence type="ECO:0000256" key="1">
    <source>
        <dbReference type="SAM" id="SignalP"/>
    </source>
</evidence>
<organism evidence="3 4">
    <name type="scientific">Celeribacter ethanolicus</name>
    <dbReference type="NCBI Taxonomy" id="1758178"/>
    <lineage>
        <taxon>Bacteria</taxon>
        <taxon>Pseudomonadati</taxon>
        <taxon>Pseudomonadota</taxon>
        <taxon>Alphaproteobacteria</taxon>
        <taxon>Rhodobacterales</taxon>
        <taxon>Roseobacteraceae</taxon>
        <taxon>Celeribacter</taxon>
    </lineage>
</organism>
<dbReference type="GO" id="GO:0005615">
    <property type="term" value="C:extracellular space"/>
    <property type="evidence" value="ECO:0007669"/>
    <property type="project" value="TreeGrafter"/>
</dbReference>
<dbReference type="SUPFAM" id="SSF82153">
    <property type="entry name" value="FAS1 domain"/>
    <property type="match status" value="1"/>
</dbReference>
<dbReference type="PANTHER" id="PTHR10900:SF77">
    <property type="entry name" value="FI19380P1"/>
    <property type="match status" value="1"/>
</dbReference>
<dbReference type="PANTHER" id="PTHR10900">
    <property type="entry name" value="PERIOSTIN-RELATED"/>
    <property type="match status" value="1"/>
</dbReference>
<keyword evidence="4" id="KW-1185">Reference proteome</keyword>
<dbReference type="PROSITE" id="PS50213">
    <property type="entry name" value="FAS1"/>
    <property type="match status" value="1"/>
</dbReference>
<dbReference type="FunFam" id="2.30.180.10:FF:000019">
    <property type="entry name" value="Cell surface lipoprotein"/>
    <property type="match status" value="1"/>
</dbReference>
<feature type="domain" description="FAS1" evidence="2">
    <location>
        <begin position="29"/>
        <end position="161"/>
    </location>
</feature>
<dbReference type="InterPro" id="IPR050904">
    <property type="entry name" value="Adhesion/Biosynth-related"/>
</dbReference>
<dbReference type="OrthoDB" id="9800666at2"/>
<evidence type="ECO:0000313" key="4">
    <source>
        <dbReference type="Proteomes" id="UP000217935"/>
    </source>
</evidence>
<evidence type="ECO:0000313" key="3">
    <source>
        <dbReference type="EMBL" id="ATG47460.1"/>
    </source>
</evidence>
<dbReference type="STRING" id="1758178.GCA_001550095_00184"/>
<protein>
    <recommendedName>
        <fullName evidence="2">FAS1 domain-containing protein</fullName>
    </recommendedName>
</protein>
<feature type="signal peptide" evidence="1">
    <location>
        <begin position="1"/>
        <end position="29"/>
    </location>
</feature>
<dbReference type="InterPro" id="IPR000782">
    <property type="entry name" value="FAS1_domain"/>
</dbReference>
<dbReference type="SMART" id="SM00554">
    <property type="entry name" value="FAS1"/>
    <property type="match status" value="1"/>
</dbReference>
<dbReference type="RefSeq" id="WP_096805483.1">
    <property type="nucleotide sequence ID" value="NZ_CP022196.1"/>
</dbReference>
<keyword evidence="1" id="KW-0732">Signal</keyword>